<evidence type="ECO:0000313" key="2">
    <source>
        <dbReference type="Proteomes" id="UP001470230"/>
    </source>
</evidence>
<dbReference type="InterPro" id="IPR026906">
    <property type="entry name" value="LRR_5"/>
</dbReference>
<dbReference type="Gene3D" id="3.40.50.12480">
    <property type="match status" value="1"/>
</dbReference>
<organism evidence="1 2">
    <name type="scientific">Tritrichomonas musculus</name>
    <dbReference type="NCBI Taxonomy" id="1915356"/>
    <lineage>
        <taxon>Eukaryota</taxon>
        <taxon>Metamonada</taxon>
        <taxon>Parabasalia</taxon>
        <taxon>Tritrichomonadida</taxon>
        <taxon>Tritrichomonadidae</taxon>
        <taxon>Tritrichomonas</taxon>
    </lineage>
</organism>
<name>A0ABR2IM44_9EUKA</name>
<evidence type="ECO:0008006" key="3">
    <source>
        <dbReference type="Google" id="ProtNLM"/>
    </source>
</evidence>
<proteinExistence type="predicted"/>
<gene>
    <name evidence="1" type="ORF">M9Y10_010591</name>
</gene>
<dbReference type="InterPro" id="IPR036770">
    <property type="entry name" value="Ankyrin_rpt-contain_sf"/>
</dbReference>
<accession>A0ABR2IM44</accession>
<dbReference type="Pfam" id="PF13306">
    <property type="entry name" value="LRR_5"/>
    <property type="match status" value="1"/>
</dbReference>
<sequence>MDIKEYIRQNKQLYDILLYYVENDDENQFRLLIDQIKRQNLVQNRAKLREFIHLIIKISSNHYRTPMFVIKLKELLLYFSDKIKKNFTNFEIFDLFKINKLLLLFLIENQVMKLDDIIINQIFNVESITFLYFYYPEIKKHLNSDQNEKIESKMIQYDQDVFTNFEKKRQIGENDSYICDLIRNDSVEQFIVYVNRSNIPLSCKIKQSIFETNSFLLKNQPTLIEYSAFFGAIQIFQYLVLNGIELNHSIILYAIHSNNHDLIHLIQEYYTNTDQNYYEKCLKEAIKCHHNDVANYFQNNFLNEEIGNKYDANVINYSCHYYNYSFFPNDISHKFIFYYSCKYDYYTIVDFIIKNHKLNDYSKKVNISPLYLAAKGNNIDIINLLQLNCGIKNLYHLFEGCSKLTEITILRNIKSIGEKAFFGCVSLHHIKIPSTIIAIGKKAFEGCISLVNITIPCLVNTIGDRAFAECKSLKDVIIPSSIKTGENVFLNCPLVEIHWC</sequence>
<dbReference type="InterPro" id="IPR002110">
    <property type="entry name" value="Ankyrin_rpt"/>
</dbReference>
<dbReference type="EMBL" id="JAPFFF010000016">
    <property type="protein sequence ID" value="KAK8865061.1"/>
    <property type="molecule type" value="Genomic_DNA"/>
</dbReference>
<dbReference type="SMART" id="SM00248">
    <property type="entry name" value="ANK"/>
    <property type="match status" value="3"/>
</dbReference>
<protein>
    <recommendedName>
        <fullName evidence="3">DUF3447 domain-containing protein</fullName>
    </recommendedName>
</protein>
<comment type="caution">
    <text evidence="1">The sequence shown here is derived from an EMBL/GenBank/DDBJ whole genome shotgun (WGS) entry which is preliminary data.</text>
</comment>
<dbReference type="SUPFAM" id="SSF52058">
    <property type="entry name" value="L domain-like"/>
    <property type="match status" value="1"/>
</dbReference>
<dbReference type="SUPFAM" id="SSF48403">
    <property type="entry name" value="Ankyrin repeat"/>
    <property type="match status" value="1"/>
</dbReference>
<dbReference type="PANTHER" id="PTHR24159">
    <property type="match status" value="1"/>
</dbReference>
<dbReference type="Gene3D" id="3.80.10.10">
    <property type="entry name" value="Ribonuclease Inhibitor"/>
    <property type="match status" value="1"/>
</dbReference>
<reference evidence="1 2" key="1">
    <citation type="submission" date="2024-04" db="EMBL/GenBank/DDBJ databases">
        <title>Tritrichomonas musculus Genome.</title>
        <authorList>
            <person name="Alves-Ferreira E."/>
            <person name="Grigg M."/>
            <person name="Lorenzi H."/>
            <person name="Galac M."/>
        </authorList>
    </citation>
    <scope>NUCLEOTIDE SEQUENCE [LARGE SCALE GENOMIC DNA]</scope>
    <source>
        <strain evidence="1 2">EAF2021</strain>
    </source>
</reference>
<dbReference type="Proteomes" id="UP001470230">
    <property type="component" value="Unassembled WGS sequence"/>
</dbReference>
<dbReference type="InterPro" id="IPR032675">
    <property type="entry name" value="LRR_dom_sf"/>
</dbReference>
<evidence type="ECO:0000313" key="1">
    <source>
        <dbReference type="EMBL" id="KAK8865061.1"/>
    </source>
</evidence>
<dbReference type="PANTHER" id="PTHR24159:SF5">
    <property type="entry name" value="ANK_REP_REGION DOMAIN-CONTAINING PROTEIN"/>
    <property type="match status" value="1"/>
</dbReference>
<keyword evidence="2" id="KW-1185">Reference proteome</keyword>
<dbReference type="Gene3D" id="1.25.40.20">
    <property type="entry name" value="Ankyrin repeat-containing domain"/>
    <property type="match status" value="1"/>
</dbReference>